<dbReference type="Gene3D" id="3.40.50.10190">
    <property type="entry name" value="BRCT domain"/>
    <property type="match status" value="1"/>
</dbReference>
<gene>
    <name evidence="4" type="ORF">HMPREF9997_01607</name>
</gene>
<evidence type="ECO:0000256" key="2">
    <source>
        <dbReference type="SAM" id="MobiDB-lite"/>
    </source>
</evidence>
<keyword evidence="5" id="KW-1185">Reference proteome</keyword>
<keyword evidence="1 4" id="KW-0378">Hydrolase</keyword>
<comment type="caution">
    <text evidence="4">The sequence shown here is derived from an EMBL/GenBank/DDBJ whole genome shotgun (WGS) entry which is preliminary data.</text>
</comment>
<keyword evidence="1 4" id="KW-0540">Nuclease</keyword>
<name>L1MFB4_9CORY</name>
<dbReference type="CDD" id="cd06130">
    <property type="entry name" value="DNA_pol_III_epsilon_like"/>
    <property type="match status" value="1"/>
</dbReference>
<dbReference type="SUPFAM" id="SSF52113">
    <property type="entry name" value="BRCT domain"/>
    <property type="match status" value="1"/>
</dbReference>
<dbReference type="eggNOG" id="COG0272">
    <property type="taxonomic scope" value="Bacteria"/>
</dbReference>
<dbReference type="SMART" id="SM00479">
    <property type="entry name" value="EXOIII"/>
    <property type="match status" value="1"/>
</dbReference>
<sequence>MTPAAPLTITAKPKLSPRKDTLVISAHGATINVTSRTVTITYSPLLAALQSTHGAAEGGASTSTRLSISDITDIDTRHPTAVDLGWARLGGVNHTIRFAPNQENELDTLLAMIDSARNGELPDEPAAFIPGLDFVAIDVETANDDWGSICQIGVVRYTNGQAGASDSWLCTPPPGLERFDALNIGIHGITPDDIADAPAFGDVLGDVVAAVGELPVVAHNAQFDMTAFSRACAAAGQPEPHWTFGCSLALARAAKLGISNHRLPTVAAHFGVELAKHHDALSDARACGDIIVGLASAGVSGGSGASSDEGFAGFFWASGFTLGELTPDKVLPVLRADARGLNIAAQRKRLFPGTVVDAAAEVPEEKPRRRQRPAWEKAATPSVIPETNTKADPEGALYGHNVTLTGDFEPYDKSMLWSGIAERGGVIGKNVTKKTTLLVCGPWHTVTSKQKRAEELIEKGQEITIWTADQLYRELGLDEDPPF</sequence>
<dbReference type="AlphaFoldDB" id="L1MFB4"/>
<accession>L1MFB4</accession>
<feature type="domain" description="Exonuclease" evidence="3">
    <location>
        <begin position="133"/>
        <end position="300"/>
    </location>
</feature>
<proteinExistence type="predicted"/>
<feature type="region of interest" description="Disordered" evidence="2">
    <location>
        <begin position="361"/>
        <end position="392"/>
    </location>
</feature>
<evidence type="ECO:0000259" key="3">
    <source>
        <dbReference type="SMART" id="SM00479"/>
    </source>
</evidence>
<dbReference type="InterPro" id="IPR013520">
    <property type="entry name" value="Ribonucl_H"/>
</dbReference>
<dbReference type="eggNOG" id="COG0847">
    <property type="taxonomic scope" value="Bacteria"/>
</dbReference>
<evidence type="ECO:0000313" key="5">
    <source>
        <dbReference type="Proteomes" id="UP000010445"/>
    </source>
</evidence>
<dbReference type="InterPro" id="IPR036397">
    <property type="entry name" value="RNaseH_sf"/>
</dbReference>
<dbReference type="Pfam" id="PF00929">
    <property type="entry name" value="RNase_T"/>
    <property type="match status" value="1"/>
</dbReference>
<keyword evidence="1 4" id="KW-0269">Exonuclease</keyword>
<dbReference type="InterPro" id="IPR036420">
    <property type="entry name" value="BRCT_dom_sf"/>
</dbReference>
<dbReference type="Proteomes" id="UP000010445">
    <property type="component" value="Unassembled WGS sequence"/>
</dbReference>
<dbReference type="PATRIC" id="fig|1035195.3.peg.1448"/>
<dbReference type="EMBL" id="AMEM01000019">
    <property type="protein sequence ID" value="EKX89912.1"/>
    <property type="molecule type" value="Genomic_DNA"/>
</dbReference>
<protein>
    <submittedName>
        <fullName evidence="4">Exonuclease</fullName>
    </submittedName>
</protein>
<dbReference type="PANTHER" id="PTHR30231:SF42">
    <property type="entry name" value="EXONUCLEASE"/>
    <property type="match status" value="1"/>
</dbReference>
<dbReference type="CDD" id="cd17748">
    <property type="entry name" value="BRCT_DNA_ligase_like"/>
    <property type="match status" value="1"/>
</dbReference>
<dbReference type="HOGENOM" id="CLU_047806_0_1_11"/>
<dbReference type="SUPFAM" id="SSF53098">
    <property type="entry name" value="Ribonuclease H-like"/>
    <property type="match status" value="1"/>
</dbReference>
<dbReference type="InterPro" id="IPR012337">
    <property type="entry name" value="RNaseH-like_sf"/>
</dbReference>
<reference evidence="4 5" key="1">
    <citation type="submission" date="2012-05" db="EMBL/GenBank/DDBJ databases">
        <authorList>
            <person name="Weinstock G."/>
            <person name="Sodergren E."/>
            <person name="Lobos E.A."/>
            <person name="Fulton L."/>
            <person name="Fulton R."/>
            <person name="Courtney L."/>
            <person name="Fronick C."/>
            <person name="O'Laughlin M."/>
            <person name="Godfrey J."/>
            <person name="Wilson R.M."/>
            <person name="Miner T."/>
            <person name="Farmer C."/>
            <person name="Delehaunty K."/>
            <person name="Cordes M."/>
            <person name="Minx P."/>
            <person name="Tomlinson C."/>
            <person name="Chen J."/>
            <person name="Wollam A."/>
            <person name="Pepin K.H."/>
            <person name="Bhonagiri V."/>
            <person name="Zhang X."/>
            <person name="Suruliraj S."/>
            <person name="Warren W."/>
            <person name="Mitreva M."/>
            <person name="Mardis E.R."/>
            <person name="Wilson R.K."/>
        </authorList>
    </citation>
    <scope>NUCLEOTIDE SEQUENCE [LARGE SCALE GENOMIC DNA]</scope>
    <source>
        <strain evidence="4 5">F0235</strain>
    </source>
</reference>
<dbReference type="STRING" id="1035195.HMPREF9997_01607"/>
<dbReference type="FunFam" id="3.30.420.10:FF:000045">
    <property type="entry name" value="3'-5' exonuclease DinG"/>
    <property type="match status" value="1"/>
</dbReference>
<organism evidence="4 5">
    <name type="scientific">Corynebacterium durum F0235</name>
    <dbReference type="NCBI Taxonomy" id="1035195"/>
    <lineage>
        <taxon>Bacteria</taxon>
        <taxon>Bacillati</taxon>
        <taxon>Actinomycetota</taxon>
        <taxon>Actinomycetes</taxon>
        <taxon>Mycobacteriales</taxon>
        <taxon>Corynebacteriaceae</taxon>
        <taxon>Corynebacterium</taxon>
    </lineage>
</organism>
<evidence type="ECO:0000256" key="1">
    <source>
        <dbReference type="ARBA" id="ARBA00022839"/>
    </source>
</evidence>
<dbReference type="GO" id="GO:0003676">
    <property type="term" value="F:nucleic acid binding"/>
    <property type="evidence" value="ECO:0007669"/>
    <property type="project" value="InterPro"/>
</dbReference>
<dbReference type="Gene3D" id="3.30.420.10">
    <property type="entry name" value="Ribonuclease H-like superfamily/Ribonuclease H"/>
    <property type="match status" value="1"/>
</dbReference>
<dbReference type="GO" id="GO:0008408">
    <property type="term" value="F:3'-5' exonuclease activity"/>
    <property type="evidence" value="ECO:0007669"/>
    <property type="project" value="TreeGrafter"/>
</dbReference>
<dbReference type="PANTHER" id="PTHR30231">
    <property type="entry name" value="DNA POLYMERASE III SUBUNIT EPSILON"/>
    <property type="match status" value="1"/>
</dbReference>
<dbReference type="GO" id="GO:0005829">
    <property type="term" value="C:cytosol"/>
    <property type="evidence" value="ECO:0007669"/>
    <property type="project" value="TreeGrafter"/>
</dbReference>
<evidence type="ECO:0000313" key="4">
    <source>
        <dbReference type="EMBL" id="EKX89912.1"/>
    </source>
</evidence>